<evidence type="ECO:0000313" key="3">
    <source>
        <dbReference type="Proteomes" id="UP001054902"/>
    </source>
</evidence>
<protein>
    <submittedName>
        <fullName evidence="2">Uncharacterized protein</fullName>
    </submittedName>
</protein>
<gene>
    <name evidence="2" type="ORF">CTEN210_06821</name>
</gene>
<sequence length="211" mass="22977">MYCVPEQQLTACAETCGVCSLIVSTPEPTPAPTAAPTPAPTSTPTAAPTAAPTQCKHGDVPTEGYKVTRTVLQNSSNRLDPIKYKRVKAGSKLLAKVTSIATGRLSSYDPGELAGLALDSLFKLDEKIARIHGYALWIHHKFDCCVNGKWRKKKVKAWYKCDEPSGMLGFNIKDDLAFFNATSPKCYPKAYADAKADCKGMKKQKGKRLLH</sequence>
<dbReference type="AlphaFoldDB" id="A0AAD3H4R8"/>
<feature type="region of interest" description="Disordered" evidence="1">
    <location>
        <begin position="28"/>
        <end position="61"/>
    </location>
</feature>
<feature type="compositionally biased region" description="Pro residues" evidence="1">
    <location>
        <begin position="28"/>
        <end position="41"/>
    </location>
</feature>
<dbReference type="EMBL" id="BLLK01000038">
    <property type="protein sequence ID" value="GFH50345.1"/>
    <property type="molecule type" value="Genomic_DNA"/>
</dbReference>
<comment type="caution">
    <text evidence="2">The sequence shown here is derived from an EMBL/GenBank/DDBJ whole genome shotgun (WGS) entry which is preliminary data.</text>
</comment>
<name>A0AAD3H4R8_9STRA</name>
<reference evidence="2 3" key="1">
    <citation type="journal article" date="2021" name="Sci. Rep.">
        <title>The genome of the diatom Chaetoceros tenuissimus carries an ancient integrated fragment of an extant virus.</title>
        <authorList>
            <person name="Hongo Y."/>
            <person name="Kimura K."/>
            <person name="Takaki Y."/>
            <person name="Yoshida Y."/>
            <person name="Baba S."/>
            <person name="Kobayashi G."/>
            <person name="Nagasaki K."/>
            <person name="Hano T."/>
            <person name="Tomaru Y."/>
        </authorList>
    </citation>
    <scope>NUCLEOTIDE SEQUENCE [LARGE SCALE GENOMIC DNA]</scope>
    <source>
        <strain evidence="2 3">NIES-3715</strain>
    </source>
</reference>
<evidence type="ECO:0000256" key="1">
    <source>
        <dbReference type="SAM" id="MobiDB-lite"/>
    </source>
</evidence>
<evidence type="ECO:0000313" key="2">
    <source>
        <dbReference type="EMBL" id="GFH50345.1"/>
    </source>
</evidence>
<dbReference type="Proteomes" id="UP001054902">
    <property type="component" value="Unassembled WGS sequence"/>
</dbReference>
<keyword evidence="3" id="KW-1185">Reference proteome</keyword>
<organism evidence="2 3">
    <name type="scientific">Chaetoceros tenuissimus</name>
    <dbReference type="NCBI Taxonomy" id="426638"/>
    <lineage>
        <taxon>Eukaryota</taxon>
        <taxon>Sar</taxon>
        <taxon>Stramenopiles</taxon>
        <taxon>Ochrophyta</taxon>
        <taxon>Bacillariophyta</taxon>
        <taxon>Coscinodiscophyceae</taxon>
        <taxon>Chaetocerotophycidae</taxon>
        <taxon>Chaetocerotales</taxon>
        <taxon>Chaetocerotaceae</taxon>
        <taxon>Chaetoceros</taxon>
    </lineage>
</organism>
<feature type="compositionally biased region" description="Low complexity" evidence="1">
    <location>
        <begin position="42"/>
        <end position="53"/>
    </location>
</feature>
<accession>A0AAD3H4R8</accession>
<proteinExistence type="predicted"/>